<dbReference type="Pfam" id="PF01471">
    <property type="entry name" value="PG_binding_1"/>
    <property type="match status" value="2"/>
</dbReference>
<evidence type="ECO:0000256" key="2">
    <source>
        <dbReference type="ARBA" id="ARBA00007553"/>
    </source>
</evidence>
<dbReference type="InterPro" id="IPR051206">
    <property type="entry name" value="NAMLAA_amidase_2"/>
</dbReference>
<gene>
    <name evidence="9" type="ORF">GH754_05730</name>
</gene>
<dbReference type="Gene3D" id="1.10.101.10">
    <property type="entry name" value="PGBD-like superfamily/PGBD"/>
    <property type="match status" value="2"/>
</dbReference>
<evidence type="ECO:0000256" key="5">
    <source>
        <dbReference type="ARBA" id="ARBA00023316"/>
    </source>
</evidence>
<evidence type="ECO:0000313" key="10">
    <source>
        <dbReference type="Proteomes" id="UP000480185"/>
    </source>
</evidence>
<evidence type="ECO:0000256" key="4">
    <source>
        <dbReference type="ARBA" id="ARBA00022801"/>
    </source>
</evidence>
<evidence type="ECO:0000256" key="3">
    <source>
        <dbReference type="ARBA" id="ARBA00011901"/>
    </source>
</evidence>
<dbReference type="GO" id="GO:0009253">
    <property type="term" value="P:peptidoglycan catabolic process"/>
    <property type="evidence" value="ECO:0007669"/>
    <property type="project" value="InterPro"/>
</dbReference>
<dbReference type="CDD" id="cd06583">
    <property type="entry name" value="PGRP"/>
    <property type="match status" value="1"/>
</dbReference>
<dbReference type="InterPro" id="IPR036366">
    <property type="entry name" value="PGBDSf"/>
</dbReference>
<comment type="caution">
    <text evidence="9">The sequence shown here is derived from an EMBL/GenBank/DDBJ whole genome shotgun (WGS) entry which is preliminary data.</text>
</comment>
<evidence type="ECO:0000259" key="8">
    <source>
        <dbReference type="SMART" id="SM00644"/>
    </source>
</evidence>
<dbReference type="Pfam" id="PF01510">
    <property type="entry name" value="Amidase_2"/>
    <property type="match status" value="1"/>
</dbReference>
<dbReference type="PANTHER" id="PTHR30417:SF1">
    <property type="entry name" value="N-ACETYLMURAMOYL-L-ALANINE AMIDASE AMID"/>
    <property type="match status" value="1"/>
</dbReference>
<dbReference type="AlphaFoldDB" id="A0A6G1X4K3"/>
<dbReference type="OrthoDB" id="9794294at2"/>
<dbReference type="PANTHER" id="PTHR30417">
    <property type="entry name" value="N-ACETYLMURAMOYL-L-ALANINE AMIDASE AMID"/>
    <property type="match status" value="1"/>
</dbReference>
<evidence type="ECO:0000256" key="7">
    <source>
        <dbReference type="ARBA" id="ARBA00032390"/>
    </source>
</evidence>
<comment type="catalytic activity">
    <reaction evidence="1">
        <text>Hydrolyzes the link between N-acetylmuramoyl residues and L-amino acid residues in certain cell-wall glycopeptides.</text>
        <dbReference type="EC" id="3.5.1.28"/>
    </reaction>
</comment>
<dbReference type="InterPro" id="IPR002502">
    <property type="entry name" value="Amidase_domain"/>
</dbReference>
<dbReference type="EC" id="3.5.1.28" evidence="3"/>
<dbReference type="EMBL" id="WJNH01000003">
    <property type="protein sequence ID" value="MRG85835.1"/>
    <property type="molecule type" value="Genomic_DNA"/>
</dbReference>
<dbReference type="GO" id="GO:0071555">
    <property type="term" value="P:cell wall organization"/>
    <property type="evidence" value="ECO:0007669"/>
    <property type="project" value="UniProtKB-KW"/>
</dbReference>
<dbReference type="Proteomes" id="UP000480185">
    <property type="component" value="Unassembled WGS sequence"/>
</dbReference>
<comment type="similarity">
    <text evidence="2">Belongs to the N-acetylmuramoyl-L-alanine amidase 2 family.</text>
</comment>
<accession>A0A6G1X4K3</accession>
<dbReference type="SUPFAM" id="SSF47090">
    <property type="entry name" value="PGBD-like"/>
    <property type="match status" value="2"/>
</dbReference>
<protein>
    <recommendedName>
        <fullName evidence="3">N-acetylmuramoyl-L-alanine amidase</fullName>
        <ecNumber evidence="3">3.5.1.28</ecNumber>
    </recommendedName>
    <alternativeName>
        <fullName evidence="7">Autolysin</fullName>
    </alternativeName>
    <alternativeName>
        <fullName evidence="6">Cell wall hydrolase</fullName>
    </alternativeName>
</protein>
<dbReference type="GO" id="GO:0009254">
    <property type="term" value="P:peptidoglycan turnover"/>
    <property type="evidence" value="ECO:0007669"/>
    <property type="project" value="TreeGrafter"/>
</dbReference>
<dbReference type="GO" id="GO:0008745">
    <property type="term" value="F:N-acetylmuramoyl-L-alanine amidase activity"/>
    <property type="evidence" value="ECO:0007669"/>
    <property type="project" value="UniProtKB-EC"/>
</dbReference>
<dbReference type="InterPro" id="IPR036505">
    <property type="entry name" value="Amidase/PGRP_sf"/>
</dbReference>
<name>A0A6G1X4K3_9BACI</name>
<dbReference type="InterPro" id="IPR036365">
    <property type="entry name" value="PGBD-like_sf"/>
</dbReference>
<dbReference type="SMART" id="SM00644">
    <property type="entry name" value="Ami_2"/>
    <property type="match status" value="1"/>
</dbReference>
<proteinExistence type="inferred from homology"/>
<evidence type="ECO:0000313" key="9">
    <source>
        <dbReference type="EMBL" id="MRG85835.1"/>
    </source>
</evidence>
<feature type="domain" description="N-acetylmuramoyl-L-alanine amidase" evidence="8">
    <location>
        <begin position="14"/>
        <end position="150"/>
    </location>
</feature>
<evidence type="ECO:0000256" key="6">
    <source>
        <dbReference type="ARBA" id="ARBA00030881"/>
    </source>
</evidence>
<reference evidence="9 10" key="1">
    <citation type="submission" date="2019-11" db="EMBL/GenBank/DDBJ databases">
        <authorList>
            <person name="Li J."/>
        </authorList>
    </citation>
    <scope>NUCLEOTIDE SEQUENCE [LARGE SCALE GENOMIC DNA]</scope>
    <source>
        <strain evidence="9 10">J4</strain>
    </source>
</reference>
<keyword evidence="10" id="KW-1185">Reference proteome</keyword>
<dbReference type="InterPro" id="IPR002477">
    <property type="entry name" value="Peptidoglycan-bd-like"/>
</dbReference>
<dbReference type="SUPFAM" id="SSF55846">
    <property type="entry name" value="N-acetylmuramoyl-L-alanine amidase-like"/>
    <property type="match status" value="1"/>
</dbReference>
<organism evidence="9 10">
    <name type="scientific">Salinibacillus xinjiangensis</name>
    <dbReference type="NCBI Taxonomy" id="1229268"/>
    <lineage>
        <taxon>Bacteria</taxon>
        <taxon>Bacillati</taxon>
        <taxon>Bacillota</taxon>
        <taxon>Bacilli</taxon>
        <taxon>Bacillales</taxon>
        <taxon>Bacillaceae</taxon>
        <taxon>Salinibacillus</taxon>
    </lineage>
</organism>
<sequence length="347" mass="39187">MKYNITRDYIGIGNSRSGQKNNGIEFIVSHDTGNAGSTAYGNRNYFENTNPTASAHTFIDDKYILEIIPLDEKAWHVRYNVSSDNSRYGADANDAAIGVELCWGGRINFEESYDRYVWYHAYLVDQFGLDPKRDIVAHSTLDPSRRSDPQNAMNRYGISWNDFINDVNQAYRKYFQGEEDLPEPVVKGASVQLPVGRGDEGAFVREIQRDLISAGFSLPQFGADGMFGSETERAVMRFQKRYNLAVDGLVGPQTLGTLKEVNNGDRPVNEFPLPRGVLQNGDEGNSVKQVQRALKRLGYDPEYIDGKYGSLTEDAVKRFQSMYQELANDGIYGPNTKRFMEMELEDL</sequence>
<evidence type="ECO:0000256" key="1">
    <source>
        <dbReference type="ARBA" id="ARBA00001561"/>
    </source>
</evidence>
<dbReference type="Gene3D" id="3.40.80.10">
    <property type="entry name" value="Peptidoglycan recognition protein-like"/>
    <property type="match status" value="1"/>
</dbReference>
<keyword evidence="4" id="KW-0378">Hydrolase</keyword>
<keyword evidence="5" id="KW-0961">Cell wall biogenesis/degradation</keyword>